<sequence>MTPPPGIDPRGPRFAAGITALLLAIATFLALIGISTARTPDRWFALTASSEFAFIGGGGWAVSAAGPVARVLDPGFLLATLIALLFLWGVVSPTTAPWGVLYRRLVRPRLAPPAELEDPRPPRFAQGVGLVVVGLGLLLHLAGVPWALPIATAAAFLAAFLNAVFGLCLGCQLYLLLQRVGLTGRPRRAA</sequence>
<reference evidence="3 4" key="1">
    <citation type="submission" date="2016-10" db="EMBL/GenBank/DDBJ databases">
        <authorList>
            <person name="de Groot N.N."/>
        </authorList>
    </citation>
    <scope>NUCLEOTIDE SEQUENCE [LARGE SCALE GENOMIC DNA]</scope>
    <source>
        <strain evidence="3 4">DSM 15019</strain>
    </source>
</reference>
<proteinExistence type="predicted"/>
<gene>
    <name evidence="3" type="ORF">SAMN04489809_3442</name>
</gene>
<evidence type="ECO:0000313" key="3">
    <source>
        <dbReference type="EMBL" id="SDT07306.1"/>
    </source>
</evidence>
<feature type="transmembrane region" description="Helical" evidence="1">
    <location>
        <begin position="154"/>
        <end position="177"/>
    </location>
</feature>
<keyword evidence="1" id="KW-0472">Membrane</keyword>
<dbReference type="Pfam" id="PF14340">
    <property type="entry name" value="DUF4395"/>
    <property type="match status" value="1"/>
</dbReference>
<protein>
    <recommendedName>
        <fullName evidence="2">DUF4395 domain-containing protein</fullName>
    </recommendedName>
</protein>
<feature type="domain" description="DUF4395" evidence="2">
    <location>
        <begin position="7"/>
        <end position="179"/>
    </location>
</feature>
<feature type="transmembrane region" description="Helical" evidence="1">
    <location>
        <begin position="128"/>
        <end position="148"/>
    </location>
</feature>
<keyword evidence="1" id="KW-1133">Transmembrane helix</keyword>
<dbReference type="AlphaFoldDB" id="A0A1H1XF31"/>
<organism evidence="3 4">
    <name type="scientific">Microbacterium paraoxydans</name>
    <dbReference type="NCBI Taxonomy" id="199592"/>
    <lineage>
        <taxon>Bacteria</taxon>
        <taxon>Bacillati</taxon>
        <taxon>Actinomycetota</taxon>
        <taxon>Actinomycetes</taxon>
        <taxon>Micrococcales</taxon>
        <taxon>Microbacteriaceae</taxon>
        <taxon>Microbacterium</taxon>
    </lineage>
</organism>
<dbReference type="EMBL" id="LT629770">
    <property type="protein sequence ID" value="SDT07306.1"/>
    <property type="molecule type" value="Genomic_DNA"/>
</dbReference>
<dbReference type="eggNOG" id="ENOG5031D6V">
    <property type="taxonomic scope" value="Bacteria"/>
</dbReference>
<dbReference type="GeneID" id="36300670"/>
<dbReference type="Proteomes" id="UP000182126">
    <property type="component" value="Chromosome I"/>
</dbReference>
<dbReference type="RefSeq" id="WP_060921082.1">
    <property type="nucleotide sequence ID" value="NZ_CBDRLI010000005.1"/>
</dbReference>
<feature type="transmembrane region" description="Helical" evidence="1">
    <location>
        <begin position="43"/>
        <end position="63"/>
    </location>
</feature>
<accession>A0A1H1XF31</accession>
<evidence type="ECO:0000256" key="1">
    <source>
        <dbReference type="SAM" id="Phobius"/>
    </source>
</evidence>
<feature type="transmembrane region" description="Helical" evidence="1">
    <location>
        <begin position="75"/>
        <end position="101"/>
    </location>
</feature>
<name>A0A1H1XF31_9MICO</name>
<evidence type="ECO:0000313" key="4">
    <source>
        <dbReference type="Proteomes" id="UP000182126"/>
    </source>
</evidence>
<evidence type="ECO:0000259" key="2">
    <source>
        <dbReference type="Pfam" id="PF14340"/>
    </source>
</evidence>
<keyword evidence="1" id="KW-0812">Transmembrane</keyword>
<feature type="transmembrane region" description="Helical" evidence="1">
    <location>
        <begin position="14"/>
        <end position="34"/>
    </location>
</feature>
<dbReference type="InterPro" id="IPR025508">
    <property type="entry name" value="DUF4395"/>
</dbReference>